<gene>
    <name evidence="2" type="ORF">GCM10010982_14240</name>
</gene>
<keyword evidence="1" id="KW-0812">Transmembrane</keyword>
<reference evidence="2" key="1">
    <citation type="journal article" date="2014" name="Int. J. Syst. Evol. Microbiol.">
        <title>Complete genome sequence of Corynebacterium casei LMG S-19264T (=DSM 44701T), isolated from a smear-ripened cheese.</title>
        <authorList>
            <consortium name="US DOE Joint Genome Institute (JGI-PGF)"/>
            <person name="Walter F."/>
            <person name="Albersmeier A."/>
            <person name="Kalinowski J."/>
            <person name="Ruckert C."/>
        </authorList>
    </citation>
    <scope>NUCLEOTIDE SEQUENCE</scope>
    <source>
        <strain evidence="2">CGMCC 1.7086</strain>
    </source>
</reference>
<evidence type="ECO:0000256" key="1">
    <source>
        <dbReference type="SAM" id="Phobius"/>
    </source>
</evidence>
<protein>
    <submittedName>
        <fullName evidence="2">Uncharacterized protein</fullName>
    </submittedName>
</protein>
<evidence type="ECO:0000313" key="2">
    <source>
        <dbReference type="EMBL" id="GGO67540.1"/>
    </source>
</evidence>
<proteinExistence type="predicted"/>
<feature type="transmembrane region" description="Helical" evidence="1">
    <location>
        <begin position="50"/>
        <end position="75"/>
    </location>
</feature>
<dbReference type="Proteomes" id="UP000606935">
    <property type="component" value="Unassembled WGS sequence"/>
</dbReference>
<accession>A0A918DIW6</accession>
<organism evidence="2 3">
    <name type="scientific">Bowmanella pacifica</name>
    <dbReference type="NCBI Taxonomy" id="502051"/>
    <lineage>
        <taxon>Bacteria</taxon>
        <taxon>Pseudomonadati</taxon>
        <taxon>Pseudomonadota</taxon>
        <taxon>Gammaproteobacteria</taxon>
        <taxon>Alteromonadales</taxon>
        <taxon>Alteromonadaceae</taxon>
        <taxon>Bowmanella</taxon>
    </lineage>
</organism>
<dbReference type="AlphaFoldDB" id="A0A918DIW6"/>
<keyword evidence="1" id="KW-1133">Transmembrane helix</keyword>
<dbReference type="EMBL" id="BMLS01000002">
    <property type="protein sequence ID" value="GGO67540.1"/>
    <property type="molecule type" value="Genomic_DNA"/>
</dbReference>
<keyword evidence="1" id="KW-0472">Membrane</keyword>
<evidence type="ECO:0000313" key="3">
    <source>
        <dbReference type="Proteomes" id="UP000606935"/>
    </source>
</evidence>
<comment type="caution">
    <text evidence="2">The sequence shown here is derived from an EMBL/GenBank/DDBJ whole genome shotgun (WGS) entry which is preliminary data.</text>
</comment>
<feature type="transmembrane region" description="Helical" evidence="1">
    <location>
        <begin position="20"/>
        <end position="38"/>
    </location>
</feature>
<keyword evidence="3" id="KW-1185">Reference proteome</keyword>
<name>A0A918DIW6_9ALTE</name>
<sequence>MKRTFRSQLDFQSAIKVSAILGFGSGFLPGFIFLFGGINSGEAVQGMLGFIFAPFLSALGGLATAAIGFPFYYWYANKIAGQKISGKFAEVMPEPKD</sequence>
<reference evidence="2" key="2">
    <citation type="submission" date="2020-09" db="EMBL/GenBank/DDBJ databases">
        <authorList>
            <person name="Sun Q."/>
            <person name="Zhou Y."/>
        </authorList>
    </citation>
    <scope>NUCLEOTIDE SEQUENCE</scope>
    <source>
        <strain evidence="2">CGMCC 1.7086</strain>
    </source>
</reference>
<dbReference type="RefSeq" id="WP_188692392.1">
    <property type="nucleotide sequence ID" value="NZ_BMLS01000002.1"/>
</dbReference>